<reference evidence="1" key="1">
    <citation type="submission" date="2014-11" db="EMBL/GenBank/DDBJ databases">
        <authorList>
            <person name="Amaro Gonzalez C."/>
        </authorList>
    </citation>
    <scope>NUCLEOTIDE SEQUENCE</scope>
</reference>
<reference evidence="1" key="2">
    <citation type="journal article" date="2015" name="Fish Shellfish Immunol.">
        <title>Early steps in the European eel (Anguilla anguilla)-Vibrio vulnificus interaction in the gills: Role of the RtxA13 toxin.</title>
        <authorList>
            <person name="Callol A."/>
            <person name="Pajuelo D."/>
            <person name="Ebbesson L."/>
            <person name="Teles M."/>
            <person name="MacKenzie S."/>
            <person name="Amaro C."/>
        </authorList>
    </citation>
    <scope>NUCLEOTIDE SEQUENCE</scope>
</reference>
<accession>A0A0E9TPU8</accession>
<dbReference type="EMBL" id="GBXM01052966">
    <property type="protein sequence ID" value="JAH55611.1"/>
    <property type="molecule type" value="Transcribed_RNA"/>
</dbReference>
<dbReference type="AlphaFoldDB" id="A0A0E9TPU8"/>
<protein>
    <submittedName>
        <fullName evidence="1">Uncharacterized protein</fullName>
    </submittedName>
</protein>
<evidence type="ECO:0000313" key="1">
    <source>
        <dbReference type="EMBL" id="JAH55611.1"/>
    </source>
</evidence>
<name>A0A0E9TPU8_ANGAN</name>
<organism evidence="1">
    <name type="scientific">Anguilla anguilla</name>
    <name type="common">European freshwater eel</name>
    <name type="synonym">Muraena anguilla</name>
    <dbReference type="NCBI Taxonomy" id="7936"/>
    <lineage>
        <taxon>Eukaryota</taxon>
        <taxon>Metazoa</taxon>
        <taxon>Chordata</taxon>
        <taxon>Craniata</taxon>
        <taxon>Vertebrata</taxon>
        <taxon>Euteleostomi</taxon>
        <taxon>Actinopterygii</taxon>
        <taxon>Neopterygii</taxon>
        <taxon>Teleostei</taxon>
        <taxon>Anguilliformes</taxon>
        <taxon>Anguillidae</taxon>
        <taxon>Anguilla</taxon>
    </lineage>
</organism>
<proteinExistence type="predicted"/>
<sequence length="23" mass="2531">MFIFNTMRSDLCPAEEKGVTAGL</sequence>